<evidence type="ECO:0000259" key="2">
    <source>
        <dbReference type="Pfam" id="PF24928"/>
    </source>
</evidence>
<protein>
    <recommendedName>
        <fullName evidence="2">DUF7748 domain-containing protein</fullName>
    </recommendedName>
</protein>
<accession>A0ABP0U3Z9</accession>
<sequence>MVSTEIVNHTSKAMKVKVGFNGVHREIGTVVKDGVYEISVDPNGTYQEFCLGVDATGKPIIVNSDECIDNMHITVSEVQGKFDVVKVERQVKNKEAAAPVDPRAHAAGPPNSVGLPKVTPHRRQSSGWTFWKS</sequence>
<name>A0ABP0U3Z9_9BRYO</name>
<dbReference type="InterPro" id="IPR056650">
    <property type="entry name" value="DUF7748"/>
</dbReference>
<dbReference type="Proteomes" id="UP001497512">
    <property type="component" value="Chromosome 19"/>
</dbReference>
<evidence type="ECO:0000313" key="3">
    <source>
        <dbReference type="EMBL" id="CAK9212306.1"/>
    </source>
</evidence>
<feature type="region of interest" description="Disordered" evidence="1">
    <location>
        <begin position="94"/>
        <end position="133"/>
    </location>
</feature>
<dbReference type="PANTHER" id="PTHR48468">
    <property type="entry name" value="PLASTOCYANIN-LIKE DOMAIN-CONTAINING PROTEIN"/>
    <property type="match status" value="1"/>
</dbReference>
<dbReference type="EMBL" id="OZ019911">
    <property type="protein sequence ID" value="CAK9212306.1"/>
    <property type="molecule type" value="Genomic_DNA"/>
</dbReference>
<organism evidence="3 4">
    <name type="scientific">Sphagnum troendelagicum</name>
    <dbReference type="NCBI Taxonomy" id="128251"/>
    <lineage>
        <taxon>Eukaryota</taxon>
        <taxon>Viridiplantae</taxon>
        <taxon>Streptophyta</taxon>
        <taxon>Embryophyta</taxon>
        <taxon>Bryophyta</taxon>
        <taxon>Sphagnophytina</taxon>
        <taxon>Sphagnopsida</taxon>
        <taxon>Sphagnales</taxon>
        <taxon>Sphagnaceae</taxon>
        <taxon>Sphagnum</taxon>
    </lineage>
</organism>
<evidence type="ECO:0000256" key="1">
    <source>
        <dbReference type="SAM" id="MobiDB-lite"/>
    </source>
</evidence>
<evidence type="ECO:0000313" key="4">
    <source>
        <dbReference type="Proteomes" id="UP001497512"/>
    </source>
</evidence>
<keyword evidence="4" id="KW-1185">Reference proteome</keyword>
<dbReference type="PANTHER" id="PTHR48468:SF1">
    <property type="entry name" value="PLASTOCYANIN-LIKE DOMAIN-CONTAINING PROTEIN"/>
    <property type="match status" value="1"/>
</dbReference>
<reference evidence="3" key="1">
    <citation type="submission" date="2024-02" db="EMBL/GenBank/DDBJ databases">
        <authorList>
            <consortium name="ELIXIR-Norway"/>
            <consortium name="Elixir Norway"/>
        </authorList>
    </citation>
    <scope>NUCLEOTIDE SEQUENCE</scope>
</reference>
<gene>
    <name evidence="3" type="ORF">CSSPTR1EN2_LOCUS11170</name>
</gene>
<proteinExistence type="predicted"/>
<dbReference type="Pfam" id="PF24928">
    <property type="entry name" value="DUF7748"/>
    <property type="match status" value="1"/>
</dbReference>
<feature type="domain" description="DUF7748" evidence="2">
    <location>
        <begin position="2"/>
        <end position="90"/>
    </location>
</feature>
<feature type="compositionally biased region" description="Low complexity" evidence="1">
    <location>
        <begin position="96"/>
        <end position="107"/>
    </location>
</feature>